<keyword evidence="1" id="KW-0732">Signal</keyword>
<dbReference type="Gene3D" id="3.40.630.10">
    <property type="entry name" value="Zn peptidases"/>
    <property type="match status" value="2"/>
</dbReference>
<proteinExistence type="predicted"/>
<comment type="caution">
    <text evidence="4">The sequence shown here is derived from an EMBL/GenBank/DDBJ whole genome shotgun (WGS) entry which is preliminary data.</text>
</comment>
<organism evidence="4 5">
    <name type="scientific">Deminuibacter soli</name>
    <dbReference type="NCBI Taxonomy" id="2291815"/>
    <lineage>
        <taxon>Bacteria</taxon>
        <taxon>Pseudomonadati</taxon>
        <taxon>Bacteroidota</taxon>
        <taxon>Chitinophagia</taxon>
        <taxon>Chitinophagales</taxon>
        <taxon>Chitinophagaceae</taxon>
        <taxon>Deminuibacter</taxon>
    </lineage>
</organism>
<dbReference type="SUPFAM" id="SSF53187">
    <property type="entry name" value="Zn-dependent exopeptidases"/>
    <property type="match status" value="1"/>
</dbReference>
<dbReference type="Pfam" id="PF13180">
    <property type="entry name" value="PDZ_2"/>
    <property type="match status" value="1"/>
</dbReference>
<dbReference type="GO" id="GO:0008235">
    <property type="term" value="F:metalloexopeptidase activity"/>
    <property type="evidence" value="ECO:0007669"/>
    <property type="project" value="InterPro"/>
</dbReference>
<gene>
    <name evidence="4" type="ORF">DXN05_04790</name>
</gene>
<evidence type="ECO:0000313" key="5">
    <source>
        <dbReference type="Proteomes" id="UP000261284"/>
    </source>
</evidence>
<dbReference type="AlphaFoldDB" id="A0A3E1NQT1"/>
<reference evidence="4 5" key="1">
    <citation type="submission" date="2018-08" db="EMBL/GenBank/DDBJ databases">
        <title>Chitinophagaceae sp. K23C18032701, a novel bacterium isolated from forest soil.</title>
        <authorList>
            <person name="Wang C."/>
        </authorList>
    </citation>
    <scope>NUCLEOTIDE SEQUENCE [LARGE SCALE GENOMIC DNA]</scope>
    <source>
        <strain evidence="4 5">K23C18032701</strain>
    </source>
</reference>
<protein>
    <submittedName>
        <fullName evidence="4">PDZ domain-containing protein</fullName>
    </submittedName>
</protein>
<dbReference type="Proteomes" id="UP000261284">
    <property type="component" value="Unassembled WGS sequence"/>
</dbReference>
<dbReference type="InterPro" id="IPR001478">
    <property type="entry name" value="PDZ"/>
</dbReference>
<feature type="signal peptide" evidence="1">
    <location>
        <begin position="1"/>
        <end position="27"/>
    </location>
</feature>
<dbReference type="GO" id="GO:0006508">
    <property type="term" value="P:proteolysis"/>
    <property type="evidence" value="ECO:0007669"/>
    <property type="project" value="InterPro"/>
</dbReference>
<evidence type="ECO:0000313" key="4">
    <source>
        <dbReference type="EMBL" id="RFM30285.1"/>
    </source>
</evidence>
<feature type="domain" description="PDZ" evidence="3">
    <location>
        <begin position="491"/>
        <end position="556"/>
    </location>
</feature>
<accession>A0A3E1NQT1</accession>
<dbReference type="Pfam" id="PF04389">
    <property type="entry name" value="Peptidase_M28"/>
    <property type="match status" value="1"/>
</dbReference>
<dbReference type="Gene3D" id="2.30.42.10">
    <property type="match status" value="1"/>
</dbReference>
<feature type="chain" id="PRO_5017645141" evidence="1">
    <location>
        <begin position="28"/>
        <end position="558"/>
    </location>
</feature>
<dbReference type="EMBL" id="QTJU01000001">
    <property type="protein sequence ID" value="RFM30285.1"/>
    <property type="molecule type" value="Genomic_DNA"/>
</dbReference>
<evidence type="ECO:0000256" key="1">
    <source>
        <dbReference type="SAM" id="SignalP"/>
    </source>
</evidence>
<dbReference type="InterPro" id="IPR045175">
    <property type="entry name" value="M28_fam"/>
</dbReference>
<dbReference type="PANTHER" id="PTHR12147">
    <property type="entry name" value="METALLOPEPTIDASE M28 FAMILY MEMBER"/>
    <property type="match status" value="1"/>
</dbReference>
<sequence>MYLYSVKPKYFCMKTLLLCICMVPVLAIGQSRKERKAQAKADKETLDNIRKHIEFLADDKLEGRRTGSPGEMLAAQYISTQFAADQLLPKGDQAFTQEFSINEGKQLPADANSFTVNDKALQLNKDYYPLAFSASAATEGASSLSLREKGQPWFFDVADLLEDNKSNPHFNIFDVIAQEVRHTAPKGARALIVFNSGSAIDNIQFNKNDESAAASIPVVYLTHEGLKKYFADPTDYYHLKLTVKLVPTSRKGRNVIGFIDNQAPATVVIGAHFDHLGYGEDNNALDGKGQVHNGADDNASGTAALIELGRLLKNSNAKHNNYLLIAFSGEELGLAGSTYWLAHNTLTPLNYMINLDMVGRYDSSKKLTIGGYGTSPVWGQVLPALSDKNLLVKFDSTGAGPSDHASFYHRNIPVLFFFTNGHSDYHKATDDADKINYTAELDVIKYVQHVVEATDGKGQLPFTRTSEPEVQVVNLPVTLGVMPDYGFNGTGMRIEAVSKGKTAEKIGLKPGDVLLQLGSYKFVDVPTYMQALAKFRKGDTTQLRYRRANVEKTVPVAF</sequence>
<feature type="domain" description="Peptidase M28" evidence="2">
    <location>
        <begin position="254"/>
        <end position="447"/>
    </location>
</feature>
<dbReference type="PANTHER" id="PTHR12147:SF26">
    <property type="entry name" value="PEPTIDASE M28 DOMAIN-CONTAINING PROTEIN"/>
    <property type="match status" value="1"/>
</dbReference>
<dbReference type="SUPFAM" id="SSF50156">
    <property type="entry name" value="PDZ domain-like"/>
    <property type="match status" value="1"/>
</dbReference>
<keyword evidence="5" id="KW-1185">Reference proteome</keyword>
<evidence type="ECO:0000259" key="2">
    <source>
        <dbReference type="Pfam" id="PF04389"/>
    </source>
</evidence>
<evidence type="ECO:0000259" key="3">
    <source>
        <dbReference type="Pfam" id="PF13180"/>
    </source>
</evidence>
<dbReference type="InterPro" id="IPR007484">
    <property type="entry name" value="Peptidase_M28"/>
</dbReference>
<name>A0A3E1NQT1_9BACT</name>
<dbReference type="InterPro" id="IPR036034">
    <property type="entry name" value="PDZ_sf"/>
</dbReference>